<dbReference type="InterPro" id="IPR001841">
    <property type="entry name" value="Znf_RING"/>
</dbReference>
<dbReference type="SUPFAM" id="SSF57850">
    <property type="entry name" value="RING/U-box"/>
    <property type="match status" value="1"/>
</dbReference>
<evidence type="ECO:0000256" key="11">
    <source>
        <dbReference type="SAM" id="Phobius"/>
    </source>
</evidence>
<dbReference type="Pfam" id="PF02225">
    <property type="entry name" value="PA"/>
    <property type="match status" value="1"/>
</dbReference>
<dbReference type="Gene3D" id="3.30.40.10">
    <property type="entry name" value="Zinc/RING finger domain, C3HC4 (zinc finger)"/>
    <property type="match status" value="1"/>
</dbReference>
<feature type="transmembrane region" description="Helical" evidence="11">
    <location>
        <begin position="272"/>
        <end position="295"/>
    </location>
</feature>
<gene>
    <name evidence="13" type="ORF">JD844_027765</name>
</gene>
<name>A0ABQ7SGV2_PHRPL</name>
<dbReference type="SUPFAM" id="SSF52025">
    <property type="entry name" value="PA domain"/>
    <property type="match status" value="1"/>
</dbReference>
<evidence type="ECO:0000256" key="1">
    <source>
        <dbReference type="ARBA" id="ARBA00004370"/>
    </source>
</evidence>
<dbReference type="Gene3D" id="3.50.30.30">
    <property type="match status" value="1"/>
</dbReference>
<evidence type="ECO:0000256" key="10">
    <source>
        <dbReference type="PROSITE-ProRule" id="PRU00175"/>
    </source>
</evidence>
<dbReference type="PANTHER" id="PTHR45931:SF21">
    <property type="entry name" value="RING FINGER PROTEIN 130"/>
    <property type="match status" value="1"/>
</dbReference>
<keyword evidence="9" id="KW-0325">Glycoprotein</keyword>
<keyword evidence="4" id="KW-0732">Signal</keyword>
<comment type="caution">
    <text evidence="13">The sequence shown here is derived from an EMBL/GenBank/DDBJ whole genome shotgun (WGS) entry which is preliminary data.</text>
</comment>
<evidence type="ECO:0000256" key="2">
    <source>
        <dbReference type="ARBA" id="ARBA00022692"/>
    </source>
</evidence>
<evidence type="ECO:0000256" key="5">
    <source>
        <dbReference type="ARBA" id="ARBA00022771"/>
    </source>
</evidence>
<keyword evidence="7 11" id="KW-1133">Transmembrane helix</keyword>
<dbReference type="Pfam" id="PF13639">
    <property type="entry name" value="zf-RING_2"/>
    <property type="match status" value="1"/>
</dbReference>
<evidence type="ECO:0000313" key="14">
    <source>
        <dbReference type="Proteomes" id="UP000826234"/>
    </source>
</evidence>
<comment type="subcellular location">
    <subcellularLocation>
        <location evidence="1">Membrane</location>
    </subcellularLocation>
</comment>
<keyword evidence="2 11" id="KW-0812">Transmembrane</keyword>
<evidence type="ECO:0000313" key="13">
    <source>
        <dbReference type="EMBL" id="KAH0616564.1"/>
    </source>
</evidence>
<reference evidence="13 14" key="1">
    <citation type="journal article" date="2022" name="Gigascience">
        <title>A chromosome-level genome assembly and annotation of the desert horned lizard, Phrynosoma platyrhinos, provides insight into chromosomal rearrangements among reptiles.</title>
        <authorList>
            <person name="Koochekian N."/>
            <person name="Ascanio A."/>
            <person name="Farleigh K."/>
            <person name="Card D.C."/>
            <person name="Schield D.R."/>
            <person name="Castoe T.A."/>
            <person name="Jezkova T."/>
        </authorList>
    </citation>
    <scope>NUCLEOTIDE SEQUENCE [LARGE SCALE GENOMIC DNA]</scope>
    <source>
        <strain evidence="13">NK-2021</strain>
    </source>
</reference>
<evidence type="ECO:0000256" key="9">
    <source>
        <dbReference type="ARBA" id="ARBA00023180"/>
    </source>
</evidence>
<proteinExistence type="predicted"/>
<accession>A0ABQ7SGV2</accession>
<evidence type="ECO:0000256" key="3">
    <source>
        <dbReference type="ARBA" id="ARBA00022723"/>
    </source>
</evidence>
<dbReference type="InterPro" id="IPR013083">
    <property type="entry name" value="Znf_RING/FYVE/PHD"/>
</dbReference>
<dbReference type="SMART" id="SM00184">
    <property type="entry name" value="RING"/>
    <property type="match status" value="1"/>
</dbReference>
<protein>
    <recommendedName>
        <fullName evidence="12">RING-type domain-containing protein</fullName>
    </recommendedName>
</protein>
<dbReference type="InterPro" id="IPR051834">
    <property type="entry name" value="RING_finger_E3_ligase"/>
</dbReference>
<sequence>MSEVYNPALFEENLLSKKMAGVLVIPEGEGKDACSLETNFTIPPNTEDWIAFIARGGCTLKEKIKAAVRKGATGVLIYDHSCPDRESFILTHGEVGDIAIMISSRKVKQILRLIQAGIRVTAVIEASVYSLYNTKLLLHGGRWAKPEICYQILYKESLLSKKTIGMLVIPEGKAKDAFRPETKDNIPPNTKDRTAFIETGGSSFKAKVAAGTKATCVIYKFWDPDKETLILTHSKRGGIAVTLICHLKRKKSVQSERMIQDSIQATKIFAQYFWKICLCAFSLILAFAACILLYYTPGRIMIRREEQRVERKQRVETQLWKAVHSLELRKFKKGEFDLAGETCVVCLEAYKLREIVRILTCKHIFHKRCIDRWLLKRGTCPMCNCSIIQN</sequence>
<keyword evidence="6" id="KW-0862">Zinc</keyword>
<organism evidence="13 14">
    <name type="scientific">Phrynosoma platyrhinos</name>
    <name type="common">Desert horned lizard</name>
    <dbReference type="NCBI Taxonomy" id="52577"/>
    <lineage>
        <taxon>Eukaryota</taxon>
        <taxon>Metazoa</taxon>
        <taxon>Chordata</taxon>
        <taxon>Craniata</taxon>
        <taxon>Vertebrata</taxon>
        <taxon>Euteleostomi</taxon>
        <taxon>Lepidosauria</taxon>
        <taxon>Squamata</taxon>
        <taxon>Bifurcata</taxon>
        <taxon>Unidentata</taxon>
        <taxon>Episquamata</taxon>
        <taxon>Toxicofera</taxon>
        <taxon>Iguania</taxon>
        <taxon>Phrynosomatidae</taxon>
        <taxon>Phrynosomatinae</taxon>
        <taxon>Phrynosoma</taxon>
    </lineage>
</organism>
<keyword evidence="8 11" id="KW-0472">Membrane</keyword>
<dbReference type="InterPro" id="IPR046450">
    <property type="entry name" value="PA_dom_sf"/>
</dbReference>
<keyword evidence="3" id="KW-0479">Metal-binding</keyword>
<evidence type="ECO:0000256" key="6">
    <source>
        <dbReference type="ARBA" id="ARBA00022833"/>
    </source>
</evidence>
<evidence type="ECO:0000256" key="4">
    <source>
        <dbReference type="ARBA" id="ARBA00022729"/>
    </source>
</evidence>
<keyword evidence="14" id="KW-1185">Reference proteome</keyword>
<dbReference type="EMBL" id="JAIPUX010005290">
    <property type="protein sequence ID" value="KAH0616564.1"/>
    <property type="molecule type" value="Genomic_DNA"/>
</dbReference>
<dbReference type="PROSITE" id="PS50089">
    <property type="entry name" value="ZF_RING_2"/>
    <property type="match status" value="1"/>
</dbReference>
<evidence type="ECO:0000256" key="7">
    <source>
        <dbReference type="ARBA" id="ARBA00022989"/>
    </source>
</evidence>
<dbReference type="InterPro" id="IPR003137">
    <property type="entry name" value="PA_domain"/>
</dbReference>
<dbReference type="PANTHER" id="PTHR45931">
    <property type="entry name" value="SI:CH211-59O9.10"/>
    <property type="match status" value="1"/>
</dbReference>
<dbReference type="Proteomes" id="UP000826234">
    <property type="component" value="Unassembled WGS sequence"/>
</dbReference>
<evidence type="ECO:0000259" key="12">
    <source>
        <dbReference type="PROSITE" id="PS50089"/>
    </source>
</evidence>
<feature type="domain" description="RING-type" evidence="12">
    <location>
        <begin position="343"/>
        <end position="384"/>
    </location>
</feature>
<evidence type="ECO:0000256" key="8">
    <source>
        <dbReference type="ARBA" id="ARBA00023136"/>
    </source>
</evidence>
<keyword evidence="5 10" id="KW-0863">Zinc-finger</keyword>